<sequence length="639" mass="69093">MHKPATSTPVAPPSAETHRKAGFWTLAIAAIGVVYGDIGTSPLYAFRESIAHVAHTQGGVLRTDVIGVISLMLWALIAIVLLKYVFILLRLDNRGEGGTLSLMALVQRALGKRTPFLFLMGVLGAGLFYGDAMLTPAISVLSAVEGLAVLPQLTGRIEPFIMPITLTILVVLFLVQRTGSGRVGAWFGPICVVWFGALAWLGLMHLSDDWGVLAAFNPLNAATFMMDHGLLGFVVLGSVFLTVTGAEALYADMGHFGRKPVAAGWIWLVFPCLALNYLGQGAMVLANPATLSNPFFLMPSEEWRPALVVLATMATIIASQAVISGAYSLTQQAIQLGLLPRMQILQTSARQYGQIYMPQVNYMLMAGVLFLTFVFGSSSALGGAYGVSVIGAMITSSLLAVLAIWKVLKRPLWFAIALMAPFILLEAVFLGANMLKLFSGGFVPLVIAGVFIIIMWTWVRGSNLLQLRTRQEAGIGALMEMLALSPPLRVRGTAVFLTADPNSAPTALMHNLKHNQVLHENIVLLTIKSSASPRASEAERVKIETLRPDVHLVTLTFGFMETPNVGRGLALARDHGLQFDIMTTSFFLSRRALVPTPKSAMPLRQDLLFIFLARNATNATEFFHIPTSRVVELGNQVAI</sequence>
<dbReference type="GO" id="GO:0005886">
    <property type="term" value="C:plasma membrane"/>
    <property type="evidence" value="ECO:0007669"/>
    <property type="project" value="UniProtKB-SubCell"/>
</dbReference>
<evidence type="ECO:0000256" key="12">
    <source>
        <dbReference type="ARBA" id="ARBA00023136"/>
    </source>
</evidence>
<evidence type="ECO:0000256" key="11">
    <source>
        <dbReference type="ARBA" id="ARBA00023065"/>
    </source>
</evidence>
<evidence type="ECO:0000256" key="7">
    <source>
        <dbReference type="ARBA" id="ARBA00022692"/>
    </source>
</evidence>
<feature type="domain" description="K+ potassium transporter C-terminal" evidence="15">
    <location>
        <begin position="492"/>
        <end position="639"/>
    </location>
</feature>
<evidence type="ECO:0000256" key="1">
    <source>
        <dbReference type="ARBA" id="ARBA00004141"/>
    </source>
</evidence>
<keyword evidence="12 13" id="KW-0472">Membrane</keyword>
<name>A0A6I6MI64_9CAUL</name>
<dbReference type="InterPro" id="IPR053952">
    <property type="entry name" value="K_trans_C"/>
</dbReference>
<keyword evidence="17" id="KW-1185">Reference proteome</keyword>
<evidence type="ECO:0000259" key="14">
    <source>
        <dbReference type="Pfam" id="PF02705"/>
    </source>
</evidence>
<dbReference type="PANTHER" id="PTHR30540">
    <property type="entry name" value="OSMOTIC STRESS POTASSIUM TRANSPORTER"/>
    <property type="match status" value="1"/>
</dbReference>
<feature type="transmembrane region" description="Helical" evidence="13">
    <location>
        <begin position="384"/>
        <end position="405"/>
    </location>
</feature>
<dbReference type="AlphaFoldDB" id="A0A6I6MI64"/>
<dbReference type="Pfam" id="PF22776">
    <property type="entry name" value="K_trans_C"/>
    <property type="match status" value="1"/>
</dbReference>
<comment type="similarity">
    <text evidence="2 13">Belongs to the HAK/KUP transporter (TC 2.A.72) family.</text>
</comment>
<dbReference type="PANTHER" id="PTHR30540:SF79">
    <property type="entry name" value="LOW AFFINITY POTASSIUM TRANSPORT SYSTEM PROTEIN KUP"/>
    <property type="match status" value="1"/>
</dbReference>
<evidence type="ECO:0000313" key="16">
    <source>
        <dbReference type="EMBL" id="QGZ94169.1"/>
    </source>
</evidence>
<comment type="subcellular location">
    <subcellularLocation>
        <location evidence="13">Cell membrane</location>
        <topology evidence="13">Multi-pass membrane protein</topology>
    </subcellularLocation>
    <subcellularLocation>
        <location evidence="1">Membrane</location>
        <topology evidence="1">Multi-pass membrane protein</topology>
    </subcellularLocation>
</comment>
<evidence type="ECO:0000256" key="10">
    <source>
        <dbReference type="ARBA" id="ARBA00022989"/>
    </source>
</evidence>
<gene>
    <name evidence="13" type="primary">kup</name>
    <name evidence="16" type="ORF">DSM104635_00985</name>
</gene>
<evidence type="ECO:0000256" key="9">
    <source>
        <dbReference type="ARBA" id="ARBA00022958"/>
    </source>
</evidence>
<dbReference type="InterPro" id="IPR003855">
    <property type="entry name" value="K+_transporter"/>
</dbReference>
<keyword evidence="7 13" id="KW-0812">Transmembrane</keyword>
<dbReference type="InterPro" id="IPR053951">
    <property type="entry name" value="K_trans_N"/>
</dbReference>
<dbReference type="RefSeq" id="WP_228445857.1">
    <property type="nucleotide sequence ID" value="NZ_CP047045.1"/>
</dbReference>
<keyword evidence="9 13" id="KW-0630">Potassium</keyword>
<comment type="catalytic activity">
    <reaction evidence="13">
        <text>K(+)(in) + H(+)(in) = K(+)(out) + H(+)(out)</text>
        <dbReference type="Rhea" id="RHEA:28490"/>
        <dbReference type="ChEBI" id="CHEBI:15378"/>
        <dbReference type="ChEBI" id="CHEBI:29103"/>
    </reaction>
</comment>
<feature type="transmembrane region" description="Helical" evidence="13">
    <location>
        <begin position="230"/>
        <end position="250"/>
    </location>
</feature>
<keyword evidence="3 13" id="KW-0813">Transport</keyword>
<dbReference type="GO" id="GO:0015079">
    <property type="term" value="F:potassium ion transmembrane transporter activity"/>
    <property type="evidence" value="ECO:0007669"/>
    <property type="project" value="UniProtKB-UniRule"/>
</dbReference>
<dbReference type="EMBL" id="CP047045">
    <property type="protein sequence ID" value="QGZ94169.1"/>
    <property type="molecule type" value="Genomic_DNA"/>
</dbReference>
<keyword evidence="4 13" id="KW-1003">Cell membrane</keyword>
<proteinExistence type="inferred from homology"/>
<feature type="transmembrane region" description="Helical" evidence="13">
    <location>
        <begin position="438"/>
        <end position="459"/>
    </location>
</feature>
<reference evidence="17" key="1">
    <citation type="submission" date="2019-12" db="EMBL/GenBank/DDBJ databases">
        <title>Complete genome of Terracaulis silvestris 0127_4.</title>
        <authorList>
            <person name="Vieira S."/>
            <person name="Riedel T."/>
            <person name="Sproer C."/>
            <person name="Pascual J."/>
            <person name="Boedeker C."/>
            <person name="Overmann J."/>
        </authorList>
    </citation>
    <scope>NUCLEOTIDE SEQUENCE [LARGE SCALE GENOMIC DNA]</scope>
    <source>
        <strain evidence="17">0127_4</strain>
    </source>
</reference>
<dbReference type="KEGG" id="tsv:DSM104635_00985"/>
<evidence type="ECO:0000256" key="8">
    <source>
        <dbReference type="ARBA" id="ARBA00022847"/>
    </source>
</evidence>
<keyword evidence="6 13" id="KW-0633">Potassium transport</keyword>
<evidence type="ECO:0000313" key="17">
    <source>
        <dbReference type="Proteomes" id="UP000431269"/>
    </source>
</evidence>
<evidence type="ECO:0000256" key="2">
    <source>
        <dbReference type="ARBA" id="ARBA00007019"/>
    </source>
</evidence>
<keyword evidence="8 13" id="KW-0769">Symport</keyword>
<keyword evidence="5" id="KW-0997">Cell inner membrane</keyword>
<evidence type="ECO:0000256" key="3">
    <source>
        <dbReference type="ARBA" id="ARBA00022448"/>
    </source>
</evidence>
<feature type="transmembrane region" description="Helical" evidence="13">
    <location>
        <begin position="183"/>
        <end position="203"/>
    </location>
</feature>
<feature type="transmembrane region" description="Helical" evidence="13">
    <location>
        <begin position="116"/>
        <end position="140"/>
    </location>
</feature>
<feature type="transmembrane region" description="Helical" evidence="13">
    <location>
        <begin position="21"/>
        <end position="45"/>
    </location>
</feature>
<evidence type="ECO:0000256" key="13">
    <source>
        <dbReference type="HAMAP-Rule" id="MF_01522"/>
    </source>
</evidence>
<feature type="transmembrane region" description="Helical" evidence="13">
    <location>
        <begin position="360"/>
        <end position="378"/>
    </location>
</feature>
<organism evidence="16 17">
    <name type="scientific">Terricaulis silvestris</name>
    <dbReference type="NCBI Taxonomy" id="2686094"/>
    <lineage>
        <taxon>Bacteria</taxon>
        <taxon>Pseudomonadati</taxon>
        <taxon>Pseudomonadota</taxon>
        <taxon>Alphaproteobacteria</taxon>
        <taxon>Caulobacterales</taxon>
        <taxon>Caulobacteraceae</taxon>
        <taxon>Terricaulis</taxon>
    </lineage>
</organism>
<evidence type="ECO:0000259" key="15">
    <source>
        <dbReference type="Pfam" id="PF22776"/>
    </source>
</evidence>
<feature type="transmembrane region" description="Helical" evidence="13">
    <location>
        <begin position="262"/>
        <end position="286"/>
    </location>
</feature>
<accession>A0A6I6MI64</accession>
<feature type="transmembrane region" description="Helical" evidence="13">
    <location>
        <begin position="412"/>
        <end position="432"/>
    </location>
</feature>
<feature type="transmembrane region" description="Helical" evidence="13">
    <location>
        <begin position="160"/>
        <end position="176"/>
    </location>
</feature>
<feature type="transmembrane region" description="Helical" evidence="13">
    <location>
        <begin position="306"/>
        <end position="329"/>
    </location>
</feature>
<dbReference type="GO" id="GO:0015293">
    <property type="term" value="F:symporter activity"/>
    <property type="evidence" value="ECO:0007669"/>
    <property type="project" value="UniProtKB-UniRule"/>
</dbReference>
<evidence type="ECO:0000256" key="5">
    <source>
        <dbReference type="ARBA" id="ARBA00022519"/>
    </source>
</evidence>
<feature type="transmembrane region" description="Helical" evidence="13">
    <location>
        <begin position="65"/>
        <end position="86"/>
    </location>
</feature>
<evidence type="ECO:0000256" key="6">
    <source>
        <dbReference type="ARBA" id="ARBA00022538"/>
    </source>
</evidence>
<dbReference type="HAMAP" id="MF_01522">
    <property type="entry name" value="Kup"/>
    <property type="match status" value="1"/>
</dbReference>
<evidence type="ECO:0000256" key="4">
    <source>
        <dbReference type="ARBA" id="ARBA00022475"/>
    </source>
</evidence>
<protein>
    <recommendedName>
        <fullName evidence="13">Probable potassium transport system protein Kup</fullName>
    </recommendedName>
</protein>
<dbReference type="Pfam" id="PF02705">
    <property type="entry name" value="K_trans"/>
    <property type="match status" value="1"/>
</dbReference>
<comment type="function">
    <text evidence="13">Transport of potassium into the cell. Likely operates as a K(+):H(+) symporter.</text>
</comment>
<keyword evidence="10 13" id="KW-1133">Transmembrane helix</keyword>
<dbReference type="Proteomes" id="UP000431269">
    <property type="component" value="Chromosome"/>
</dbReference>
<keyword evidence="11 13" id="KW-0406">Ion transport</keyword>
<feature type="domain" description="K+ potassium transporter integral membrane" evidence="14">
    <location>
        <begin position="26"/>
        <end position="471"/>
    </location>
</feature>
<dbReference type="InterPro" id="IPR023051">
    <property type="entry name" value="Kup"/>
</dbReference>